<organism evidence="2 3">
    <name type="scientific">Candidatus Solincola sediminis</name>
    <dbReference type="NCBI Taxonomy" id="1797199"/>
    <lineage>
        <taxon>Bacteria</taxon>
        <taxon>Bacillati</taxon>
        <taxon>Actinomycetota</taxon>
        <taxon>Candidatus Geothermincolia</taxon>
        <taxon>Candidatus Geothermincolales</taxon>
        <taxon>Candidatus Geothermincolaceae</taxon>
        <taxon>Candidatus Solincola</taxon>
    </lineage>
</organism>
<proteinExistence type="predicted"/>
<dbReference type="InterPro" id="IPR051919">
    <property type="entry name" value="W-dependent_AOR"/>
</dbReference>
<comment type="caution">
    <text evidence="2">The sequence shown here is derived from an EMBL/GenBank/DDBJ whole genome shotgun (WGS) entry which is preliminary data.</text>
</comment>
<dbReference type="InterPro" id="IPR001203">
    <property type="entry name" value="OxRdtase_Ald_Fedxn_C"/>
</dbReference>
<gene>
    <name evidence="2" type="ORF">A2Y75_06600</name>
</gene>
<dbReference type="EMBL" id="MELK01000040">
    <property type="protein sequence ID" value="OFW56829.1"/>
    <property type="molecule type" value="Genomic_DNA"/>
</dbReference>
<protein>
    <recommendedName>
        <fullName evidence="1">Aldehyde ferredoxin oxidoreductase C-terminal domain-containing protein</fullName>
    </recommendedName>
</protein>
<name>A0A1F2WJ00_9ACTN</name>
<dbReference type="STRING" id="1797197.A2Y75_06600"/>
<evidence type="ECO:0000259" key="1">
    <source>
        <dbReference type="Pfam" id="PF01314"/>
    </source>
</evidence>
<dbReference type="SUPFAM" id="SSF48310">
    <property type="entry name" value="Aldehyde ferredoxin oxidoreductase, C-terminal domains"/>
    <property type="match status" value="1"/>
</dbReference>
<evidence type="ECO:0000313" key="3">
    <source>
        <dbReference type="Proteomes" id="UP000177876"/>
    </source>
</evidence>
<dbReference type="PANTHER" id="PTHR30038:SF0">
    <property type="entry name" value="TUNGSTEN-CONTAINING ALDEHYDE FERREDOXIN OXIDOREDUCTASE"/>
    <property type="match status" value="1"/>
</dbReference>
<accession>A0A1F2WJ00</accession>
<reference evidence="2 3" key="1">
    <citation type="journal article" date="2016" name="Nat. Commun.">
        <title>Thousands of microbial genomes shed light on interconnected biogeochemical processes in an aquifer system.</title>
        <authorList>
            <person name="Anantharaman K."/>
            <person name="Brown C.T."/>
            <person name="Hug L.A."/>
            <person name="Sharon I."/>
            <person name="Castelle C.J."/>
            <person name="Probst A.J."/>
            <person name="Thomas B.C."/>
            <person name="Singh A."/>
            <person name="Wilkins M.J."/>
            <person name="Karaoz U."/>
            <person name="Brodie E.L."/>
            <person name="Williams K.H."/>
            <person name="Hubbard S.S."/>
            <person name="Banfield J.F."/>
        </authorList>
    </citation>
    <scope>NUCLEOTIDE SEQUENCE [LARGE SCALE GENOMIC DNA]</scope>
</reference>
<dbReference type="PANTHER" id="PTHR30038">
    <property type="entry name" value="ALDEHYDE FERREDOXIN OXIDOREDUCTASE"/>
    <property type="match status" value="1"/>
</dbReference>
<dbReference type="Gene3D" id="1.10.599.10">
    <property type="entry name" value="Aldehyde Ferredoxin Oxidoreductase Protein, subunit A, domain 3"/>
    <property type="match status" value="1"/>
</dbReference>
<dbReference type="Proteomes" id="UP000177876">
    <property type="component" value="Unassembled WGS sequence"/>
</dbReference>
<dbReference type="AlphaFoldDB" id="A0A1F2WJ00"/>
<dbReference type="InterPro" id="IPR013985">
    <property type="entry name" value="Ald_Fedxn_OxRdtase_dom3"/>
</dbReference>
<sequence length="221" mass="24512">MLGLIEDIAYGRGLGKELARGSRDLALHYGVGELAMQVKGLELPAYDPRGLQGQGLSFATSNRGGCHLRAYLVGPEVLGIPKMVDRYSTLDKPGLTINAQNLNAGVDSLVLCRFVQFSLSDEYFARMLEAVTGMPFKAMDLHKLGERIWNLERLYNLEAGIGAEQDTLPRRLLEEPIAEGPAEGQVVRLDEMFPLYYRARGWDEGGRPEPEKLRQLGLISH</sequence>
<evidence type="ECO:0000313" key="2">
    <source>
        <dbReference type="EMBL" id="OFW56829.1"/>
    </source>
</evidence>
<dbReference type="Pfam" id="PF01314">
    <property type="entry name" value="AFOR_C"/>
    <property type="match status" value="1"/>
</dbReference>
<dbReference type="GO" id="GO:0051536">
    <property type="term" value="F:iron-sulfur cluster binding"/>
    <property type="evidence" value="ECO:0007669"/>
    <property type="project" value="InterPro"/>
</dbReference>
<dbReference type="GO" id="GO:0016625">
    <property type="term" value="F:oxidoreductase activity, acting on the aldehyde or oxo group of donors, iron-sulfur protein as acceptor"/>
    <property type="evidence" value="ECO:0007669"/>
    <property type="project" value="InterPro"/>
</dbReference>
<dbReference type="GO" id="GO:0009055">
    <property type="term" value="F:electron transfer activity"/>
    <property type="evidence" value="ECO:0007669"/>
    <property type="project" value="InterPro"/>
</dbReference>
<dbReference type="InterPro" id="IPR036021">
    <property type="entry name" value="Tungsten_al_ferr_oxy-like_C"/>
</dbReference>
<feature type="domain" description="Aldehyde ferredoxin oxidoreductase C-terminal" evidence="1">
    <location>
        <begin position="2"/>
        <end position="218"/>
    </location>
</feature>